<dbReference type="InterPro" id="IPR047708">
    <property type="entry name" value="CD1871A-like"/>
</dbReference>
<dbReference type="Proteomes" id="UP001519306">
    <property type="component" value="Unassembled WGS sequence"/>
</dbReference>
<dbReference type="NCBIfam" id="NF040920">
    <property type="entry name" value="CD1871A_fam"/>
    <property type="match status" value="1"/>
</dbReference>
<keyword evidence="2" id="KW-1185">Reference proteome</keyword>
<evidence type="ECO:0008006" key="3">
    <source>
        <dbReference type="Google" id="ProtNLM"/>
    </source>
</evidence>
<protein>
    <recommendedName>
        <fullName evidence="3">Thioredoxin</fullName>
    </recommendedName>
</protein>
<proteinExistence type="predicted"/>
<gene>
    <name evidence="1" type="ORF">J2Z71_000082</name>
</gene>
<name>A0ABS4K9W5_9FIRM</name>
<accession>A0ABS4K9W5</accession>
<comment type="caution">
    <text evidence="1">The sequence shown here is derived from an EMBL/GenBank/DDBJ whole genome shotgun (WGS) entry which is preliminary data.</text>
</comment>
<dbReference type="EMBL" id="JAGGLJ010000001">
    <property type="protein sequence ID" value="MBP2024567.1"/>
    <property type="molecule type" value="Genomic_DNA"/>
</dbReference>
<dbReference type="RefSeq" id="WP_210059872.1">
    <property type="nucleotide sequence ID" value="NZ_JAGGLJ010000001.1"/>
</dbReference>
<organism evidence="1 2">
    <name type="scientific">Peptoniphilus stercorisuis</name>
    <dbReference type="NCBI Taxonomy" id="1436965"/>
    <lineage>
        <taxon>Bacteria</taxon>
        <taxon>Bacillati</taxon>
        <taxon>Bacillota</taxon>
        <taxon>Tissierellia</taxon>
        <taxon>Tissierellales</taxon>
        <taxon>Peptoniphilaceae</taxon>
        <taxon>Peptoniphilus</taxon>
    </lineage>
</organism>
<sequence length="40" mass="4323">MKKTLLLFSILLISYGIYTGEMGIVLTKAANICMECIGIG</sequence>
<reference evidence="1 2" key="1">
    <citation type="submission" date="2021-03" db="EMBL/GenBank/DDBJ databases">
        <title>Genomic Encyclopedia of Type Strains, Phase IV (KMG-IV): sequencing the most valuable type-strain genomes for metagenomic binning, comparative biology and taxonomic classification.</title>
        <authorList>
            <person name="Goeker M."/>
        </authorList>
    </citation>
    <scope>NUCLEOTIDE SEQUENCE [LARGE SCALE GENOMIC DNA]</scope>
    <source>
        <strain evidence="1 2">DSM 27563</strain>
    </source>
</reference>
<evidence type="ECO:0000313" key="1">
    <source>
        <dbReference type="EMBL" id="MBP2024567.1"/>
    </source>
</evidence>
<evidence type="ECO:0000313" key="2">
    <source>
        <dbReference type="Proteomes" id="UP001519306"/>
    </source>
</evidence>